<comment type="caution">
    <text evidence="1">The sequence shown here is derived from an EMBL/GenBank/DDBJ whole genome shotgun (WGS) entry which is preliminary data.</text>
</comment>
<gene>
    <name evidence="1" type="ORF">DSO57_1030869</name>
</gene>
<accession>A0ACC2T113</accession>
<keyword evidence="2" id="KW-1185">Reference proteome</keyword>
<reference evidence="1" key="1">
    <citation type="submission" date="2022-04" db="EMBL/GenBank/DDBJ databases">
        <title>Genome of the entomopathogenic fungus Entomophthora muscae.</title>
        <authorList>
            <person name="Elya C."/>
            <person name="Lovett B.R."/>
            <person name="Lee E."/>
            <person name="Macias A.M."/>
            <person name="Hajek A.E."/>
            <person name="De Bivort B.L."/>
            <person name="Kasson M.T."/>
            <person name="De Fine Licht H.H."/>
            <person name="Stajich J.E."/>
        </authorList>
    </citation>
    <scope>NUCLEOTIDE SEQUENCE</scope>
    <source>
        <strain evidence="1">Berkeley</strain>
    </source>
</reference>
<proteinExistence type="predicted"/>
<sequence length="569" mass="65637">MGMGACDACRIARTGCSQGSPKCLRCAELGRTCTYISCELRDSPCLTCRARKKRCDRRRPVCEMCHRLNISCQYGKRGNLQDVQILTTTKSLQIMAKVCCLRNNTIVKNIYQKNIGRSFQYDAPRLLLKFMDGKVKCNVIPMLLLKDLSGSLSPGEQVIIDGELLNRDQIMSPSFFVTASLVENLLQLFFERINPHQPLLTEEYLYTLVRYHPNNPDTVLLTYAICLHGSLLFPDIKLVGTLKHVFFSLVFKLLSQCYSRPSIPLIIAYLLLALIPLTEINHPNALPQRHYHAMAMHLIFQMGIHHRRATELINNLTSNALLIEITVASNPIDFSTSILDSVNPTLARYIYQNRAADNEHSMQLQFQNFILKFSYEMIKVQQSKYPQRALQELEHNLHIAMQIYCTPDTPGLIHIPTNLKLIHRFRLYCSALADLYRPYLKQDWHIPLSYFNYESISIIQYQRLPNKFKCLFALNLLSLALKKYPEEYIKSAYFYKWWPLASQIVQLDVFLGTLDFKHPLYQPVSSILSTLKHHLDQGCQRWGTAKFARAFVKSMLKNPYAQITIRKPS</sequence>
<evidence type="ECO:0000313" key="2">
    <source>
        <dbReference type="Proteomes" id="UP001165960"/>
    </source>
</evidence>
<organism evidence="1 2">
    <name type="scientific">Entomophthora muscae</name>
    <dbReference type="NCBI Taxonomy" id="34485"/>
    <lineage>
        <taxon>Eukaryota</taxon>
        <taxon>Fungi</taxon>
        <taxon>Fungi incertae sedis</taxon>
        <taxon>Zoopagomycota</taxon>
        <taxon>Entomophthoromycotina</taxon>
        <taxon>Entomophthoromycetes</taxon>
        <taxon>Entomophthorales</taxon>
        <taxon>Entomophthoraceae</taxon>
        <taxon>Entomophthora</taxon>
    </lineage>
</organism>
<name>A0ACC2T113_9FUNG</name>
<protein>
    <submittedName>
        <fullName evidence="1">Uncharacterized protein</fullName>
    </submittedName>
</protein>
<evidence type="ECO:0000313" key="1">
    <source>
        <dbReference type="EMBL" id="KAJ9068220.1"/>
    </source>
</evidence>
<dbReference type="Proteomes" id="UP001165960">
    <property type="component" value="Unassembled WGS sequence"/>
</dbReference>
<dbReference type="EMBL" id="QTSX02003767">
    <property type="protein sequence ID" value="KAJ9068220.1"/>
    <property type="molecule type" value="Genomic_DNA"/>
</dbReference>